<sequence>MTDSVVVEGYARLRDGKKWRTRWLVFRKPSPVADSNFLGVMWDVSVKCVCGCVEDCLVLVVFKDKSDKLQSNRERASVTLEEICGLEPGPWYEGVAFTLTVLCLNQVALLGFDSREALQAWELRLRYGLGEVHRFAVGVLPGTKLESGPATLHLCNNLLALVRDFPPVIIGHWNLPDLRRYGPVPNGFVFEGGTRCGYWAGVFLLASAEGEQISFLFDCIVRGICPSRELNSSQTNSEEKLNLETQELEKRLSMLSSESSTVSSTYFPSAGGDDRSISGSSDTSDTSQSDGSIGSRLAIWTEPASNATGSAKVPLQTVEKLSAGQGGGGRPSAKPPRQLQDIGRQSSSDSGIATGSQSSYSGSFSSYTGSLDIAPGEDFSSVFSLPPQLAQELSPCSCPTAPGQEYQVPTTLLGYLYDSPRRVLHEASGGVKDCEPFKTTEDHPVPSDCPTESDLGGAGGATTAEVQSEATDGQSDPAHAQGPSSEGRKTKALPSSGSSLTCSSLSASKTVVAICSVCGGFKGNPYFQMGSSGIPTLPVIHQPCTVMHTTAVKDTLDTSRASTGCMTELPRVQPESLPPKRGERKIADLLSDLLSFLSAGGRPHTANLYESMSPAPANELILAQAAPPWGSQQDKRAVVYENCLKCGGELGQPLLQVAPAKMPSRRGIHGCRSFPTGLYLKKSQGSDRTADEELLDELLRDVDERRRPEDVNDSTGSEEKTFDSKEERRGAGPAYEVMESRMPEKHPEAEEKSKYELMGSYGQRRFLQEAEEFATCCCRDVSEDLFCRHLHFM</sequence>
<dbReference type="Proteomes" id="UP000250572">
    <property type="component" value="Unassembled WGS sequence"/>
</dbReference>
<feature type="compositionally biased region" description="Basic and acidic residues" evidence="1">
    <location>
        <begin position="699"/>
        <end position="710"/>
    </location>
</feature>
<feature type="compositionally biased region" description="Basic and acidic residues" evidence="1">
    <location>
        <begin position="432"/>
        <end position="445"/>
    </location>
</feature>
<accession>A0A315VYZ4</accession>
<dbReference type="InterPro" id="IPR037748">
    <property type="entry name" value="Dok-7_PTB"/>
</dbReference>
<dbReference type="AlphaFoldDB" id="A0A315VYZ4"/>
<organism evidence="3 4">
    <name type="scientific">Gambusia affinis</name>
    <name type="common">Western mosquitofish</name>
    <name type="synonym">Heterandria affinis</name>
    <dbReference type="NCBI Taxonomy" id="33528"/>
    <lineage>
        <taxon>Eukaryota</taxon>
        <taxon>Metazoa</taxon>
        <taxon>Chordata</taxon>
        <taxon>Craniata</taxon>
        <taxon>Vertebrata</taxon>
        <taxon>Euteleostomi</taxon>
        <taxon>Actinopterygii</taxon>
        <taxon>Neopterygii</taxon>
        <taxon>Teleostei</taxon>
        <taxon>Neoteleostei</taxon>
        <taxon>Acanthomorphata</taxon>
        <taxon>Ovalentaria</taxon>
        <taxon>Atherinomorphae</taxon>
        <taxon>Cyprinodontiformes</taxon>
        <taxon>Poeciliidae</taxon>
        <taxon>Poeciliinae</taxon>
        <taxon>Gambusia</taxon>
    </lineage>
</organism>
<comment type="caution">
    <text evidence="3">The sequence shown here is derived from an EMBL/GenBank/DDBJ whole genome shotgun (WGS) entry which is preliminary data.</text>
</comment>
<dbReference type="GO" id="GO:0019901">
    <property type="term" value="F:protein kinase binding"/>
    <property type="evidence" value="ECO:0007669"/>
    <property type="project" value="InterPro"/>
</dbReference>
<dbReference type="InterPro" id="IPR002404">
    <property type="entry name" value="IRS_PTB"/>
</dbReference>
<dbReference type="PANTHER" id="PTHR21636:SF2">
    <property type="entry name" value="PROTEIN DOK-7"/>
    <property type="match status" value="1"/>
</dbReference>
<evidence type="ECO:0000313" key="3">
    <source>
        <dbReference type="EMBL" id="PWA28880.1"/>
    </source>
</evidence>
<dbReference type="EMBL" id="NHOQ01000739">
    <property type="protein sequence ID" value="PWA28880.1"/>
    <property type="molecule type" value="Genomic_DNA"/>
</dbReference>
<feature type="region of interest" description="Disordered" evidence="1">
    <location>
        <begin position="699"/>
        <end position="752"/>
    </location>
</feature>
<dbReference type="Gene3D" id="2.30.29.30">
    <property type="entry name" value="Pleckstrin-homology domain (PH domain)/Phosphotyrosine-binding domain (PTB)"/>
    <property type="match status" value="2"/>
</dbReference>
<feature type="compositionally biased region" description="Polar residues" evidence="1">
    <location>
        <begin position="343"/>
        <end position="353"/>
    </location>
</feature>
<evidence type="ECO:0000256" key="1">
    <source>
        <dbReference type="SAM" id="MobiDB-lite"/>
    </source>
</evidence>
<feature type="region of interest" description="Disordered" evidence="1">
    <location>
        <begin position="431"/>
        <end position="497"/>
    </location>
</feature>
<dbReference type="SUPFAM" id="SSF50729">
    <property type="entry name" value="PH domain-like"/>
    <property type="match status" value="1"/>
</dbReference>
<evidence type="ECO:0000259" key="2">
    <source>
        <dbReference type="PROSITE" id="PS51064"/>
    </source>
</evidence>
<feature type="compositionally biased region" description="Polar residues" evidence="1">
    <location>
        <begin position="464"/>
        <end position="474"/>
    </location>
</feature>
<feature type="domain" description="IRS-type PTB" evidence="2">
    <location>
        <begin position="126"/>
        <end position="231"/>
    </location>
</feature>
<dbReference type="STRING" id="33528.ENSGAFP00000008361"/>
<dbReference type="InterPro" id="IPR037746">
    <property type="entry name" value="Dok-7"/>
</dbReference>
<proteinExistence type="predicted"/>
<dbReference type="GO" id="GO:0007528">
    <property type="term" value="P:neuromuscular junction development"/>
    <property type="evidence" value="ECO:0007669"/>
    <property type="project" value="TreeGrafter"/>
</dbReference>
<keyword evidence="4" id="KW-1185">Reference proteome</keyword>
<feature type="compositionally biased region" description="Low complexity" evidence="1">
    <location>
        <begin position="277"/>
        <end position="292"/>
    </location>
</feature>
<feature type="compositionally biased region" description="Basic and acidic residues" evidence="1">
    <location>
        <begin position="738"/>
        <end position="752"/>
    </location>
</feature>
<dbReference type="Pfam" id="PF02174">
    <property type="entry name" value="IRS"/>
    <property type="match status" value="1"/>
</dbReference>
<feature type="compositionally biased region" description="Basic and acidic residues" evidence="1">
    <location>
        <begin position="717"/>
        <end position="730"/>
    </location>
</feature>
<dbReference type="PANTHER" id="PTHR21636">
    <property type="entry name" value="PROTEIN DOK-7"/>
    <property type="match status" value="1"/>
</dbReference>
<gene>
    <name evidence="3" type="ORF">CCH79_00012978</name>
</gene>
<dbReference type="CDD" id="cd13165">
    <property type="entry name" value="PTB_DOK7"/>
    <property type="match status" value="1"/>
</dbReference>
<feature type="region of interest" description="Disordered" evidence="1">
    <location>
        <begin position="262"/>
        <end position="292"/>
    </location>
</feature>
<reference evidence="3 4" key="1">
    <citation type="journal article" date="2018" name="G3 (Bethesda)">
        <title>A High-Quality Reference Genome for the Invasive Mosquitofish Gambusia affinis Using a Chicago Library.</title>
        <authorList>
            <person name="Hoffberg S.L."/>
            <person name="Troendle N.J."/>
            <person name="Glenn T.C."/>
            <person name="Mahmud O."/>
            <person name="Louha S."/>
            <person name="Chalopin D."/>
            <person name="Bennetzen J.L."/>
            <person name="Mauricio R."/>
        </authorList>
    </citation>
    <scope>NUCLEOTIDE SEQUENCE [LARGE SCALE GENOMIC DNA]</scope>
    <source>
        <strain evidence="3">NE01/NJP1002.9</strain>
        <tissue evidence="3">Muscle</tissue>
    </source>
</reference>
<evidence type="ECO:0000313" key="4">
    <source>
        <dbReference type="Proteomes" id="UP000250572"/>
    </source>
</evidence>
<dbReference type="InterPro" id="IPR011993">
    <property type="entry name" value="PH-like_dom_sf"/>
</dbReference>
<protein>
    <recommendedName>
        <fullName evidence="2">IRS-type PTB domain-containing protein</fullName>
    </recommendedName>
</protein>
<dbReference type="SMART" id="SM01244">
    <property type="entry name" value="IRS"/>
    <property type="match status" value="1"/>
</dbReference>
<feature type="region of interest" description="Disordered" evidence="1">
    <location>
        <begin position="321"/>
        <end position="360"/>
    </location>
</feature>
<dbReference type="PROSITE" id="PS51064">
    <property type="entry name" value="IRS_PTB"/>
    <property type="match status" value="1"/>
</dbReference>
<name>A0A315VYZ4_GAMAF</name>